<protein>
    <recommendedName>
        <fullName evidence="2">Subtelomeric hrmA-associated cluster protein AFUB-079030/YDR124W-like helical bundle domain-containing protein</fullName>
    </recommendedName>
</protein>
<evidence type="ECO:0000259" key="2">
    <source>
        <dbReference type="Pfam" id="PF11001"/>
    </source>
</evidence>
<sequence length="668" mass="74397">MGFNPLDLAGSGAVLPPPLPTRWQHHATPSSKSTMSASSPNPSAPAVAAALATDCFVVLALDARGSPFVLPSDSFNRARHLLAHSSAWHDLKALLEPAPPAPVIHQPEPAQAPTEWVDELSTDGSDESRRASLVPAFANQPARKPKPKPKQKSPRQDAPRPRKRQRSSSRNLSVREEEDDEQEDWSVNADAEPTETPTDRFPISDRNKVIANLGLRLDQMQQLACKVILKAWIKAIEPKKQSNFPYVGSDDSKSRDKTKAAKNAQAKRAKPREGPDKPDWWPREPQPWWGLLPNQKCKELERVRHKEPDHLKKEDRLVLGVHILLYQAEKEGGIELLVHSTKDCVLRFDQDNENGDERRDKRDMFLQDIYDLAQNWSDYVTGGLDADAMHVMRQYPKQALSTKKRRQNFNPKRARQESSVESQEVQQAALTVHGNELDDLSMSTRQLELQNSSSWGLSNGIPEPPPVNEYFQGDSAAFQFSQIRNLSGTGDLQHAYQQNPMMPPQVYEDVSRYAYDTKNPANFPDNPAYAMSREPSYVSQPSSYNTDWRAVQSNPSFSPASTTSLAQSSNTSYTSPSTTFPGRVDYSFGSVNQLSPSHAYQSPGGQVGGLSATSPCMPQIASTANVQPMMQGMRGQASYDEQYSNQAFRTGSLGHPHIAYNMNNQQYG</sequence>
<dbReference type="PANTHER" id="PTHR36102">
    <property type="entry name" value="CHROMOSOME 10, WHOLE GENOME SHOTGUN SEQUENCE"/>
    <property type="match status" value="1"/>
</dbReference>
<feature type="region of interest" description="Disordered" evidence="1">
    <location>
        <begin position="99"/>
        <end position="203"/>
    </location>
</feature>
<organism evidence="3 4">
    <name type="scientific">Aplosporella prunicola CBS 121167</name>
    <dbReference type="NCBI Taxonomy" id="1176127"/>
    <lineage>
        <taxon>Eukaryota</taxon>
        <taxon>Fungi</taxon>
        <taxon>Dikarya</taxon>
        <taxon>Ascomycota</taxon>
        <taxon>Pezizomycotina</taxon>
        <taxon>Dothideomycetes</taxon>
        <taxon>Dothideomycetes incertae sedis</taxon>
        <taxon>Botryosphaeriales</taxon>
        <taxon>Aplosporellaceae</taxon>
        <taxon>Aplosporella</taxon>
    </lineage>
</organism>
<name>A0A6A6BHQ3_9PEZI</name>
<feature type="compositionally biased region" description="Acidic residues" evidence="1">
    <location>
        <begin position="116"/>
        <end position="125"/>
    </location>
</feature>
<dbReference type="Pfam" id="PF11001">
    <property type="entry name" value="AFUB_07903_YDR124W_hel"/>
    <property type="match status" value="1"/>
</dbReference>
<feature type="compositionally biased region" description="Basic and acidic residues" evidence="1">
    <location>
        <begin position="250"/>
        <end position="259"/>
    </location>
</feature>
<dbReference type="AlphaFoldDB" id="A0A6A6BHQ3"/>
<feature type="compositionally biased region" description="Low complexity" evidence="1">
    <location>
        <begin position="568"/>
        <end position="578"/>
    </location>
</feature>
<dbReference type="Proteomes" id="UP000799438">
    <property type="component" value="Unassembled WGS sequence"/>
</dbReference>
<feature type="compositionally biased region" description="Low complexity" evidence="1">
    <location>
        <begin position="27"/>
        <end position="44"/>
    </location>
</feature>
<dbReference type="InterPro" id="IPR021264">
    <property type="entry name" value="AFUB_079030/YDR124W-like"/>
</dbReference>
<dbReference type="EMBL" id="ML995483">
    <property type="protein sequence ID" value="KAF2142973.1"/>
    <property type="molecule type" value="Genomic_DNA"/>
</dbReference>
<feature type="region of interest" description="Disordered" evidence="1">
    <location>
        <begin position="398"/>
        <end position="422"/>
    </location>
</feature>
<reference evidence="3" key="1">
    <citation type="journal article" date="2020" name="Stud. Mycol.">
        <title>101 Dothideomycetes genomes: a test case for predicting lifestyles and emergence of pathogens.</title>
        <authorList>
            <person name="Haridas S."/>
            <person name="Albert R."/>
            <person name="Binder M."/>
            <person name="Bloem J."/>
            <person name="Labutti K."/>
            <person name="Salamov A."/>
            <person name="Andreopoulos B."/>
            <person name="Baker S."/>
            <person name="Barry K."/>
            <person name="Bills G."/>
            <person name="Bluhm B."/>
            <person name="Cannon C."/>
            <person name="Castanera R."/>
            <person name="Culley D."/>
            <person name="Daum C."/>
            <person name="Ezra D."/>
            <person name="Gonzalez J."/>
            <person name="Henrissat B."/>
            <person name="Kuo A."/>
            <person name="Liang C."/>
            <person name="Lipzen A."/>
            <person name="Lutzoni F."/>
            <person name="Magnuson J."/>
            <person name="Mondo S."/>
            <person name="Nolan M."/>
            <person name="Ohm R."/>
            <person name="Pangilinan J."/>
            <person name="Park H.-J."/>
            <person name="Ramirez L."/>
            <person name="Alfaro M."/>
            <person name="Sun H."/>
            <person name="Tritt A."/>
            <person name="Yoshinaga Y."/>
            <person name="Zwiers L.-H."/>
            <person name="Turgeon B."/>
            <person name="Goodwin S."/>
            <person name="Spatafora J."/>
            <person name="Crous P."/>
            <person name="Grigoriev I."/>
        </authorList>
    </citation>
    <scope>NUCLEOTIDE SEQUENCE</scope>
    <source>
        <strain evidence="3">CBS 121167</strain>
    </source>
</reference>
<feature type="domain" description="Subtelomeric hrmA-associated cluster protein AFUB-079030/YDR124W-like helical bundle" evidence="2">
    <location>
        <begin position="203"/>
        <end position="374"/>
    </location>
</feature>
<feature type="compositionally biased region" description="Polar residues" evidence="1">
    <location>
        <begin position="537"/>
        <end position="567"/>
    </location>
</feature>
<feature type="compositionally biased region" description="Basic residues" evidence="1">
    <location>
        <begin position="143"/>
        <end position="153"/>
    </location>
</feature>
<dbReference type="PANTHER" id="PTHR36102:SF1">
    <property type="entry name" value="YDR124W-LIKE HELICAL BUNDLE DOMAIN-CONTAINING PROTEIN"/>
    <property type="match status" value="1"/>
</dbReference>
<dbReference type="GeneID" id="54299528"/>
<evidence type="ECO:0000313" key="4">
    <source>
        <dbReference type="Proteomes" id="UP000799438"/>
    </source>
</evidence>
<feature type="region of interest" description="Disordered" evidence="1">
    <location>
        <begin position="242"/>
        <end position="285"/>
    </location>
</feature>
<feature type="compositionally biased region" description="Basic and acidic residues" evidence="1">
    <location>
        <begin position="271"/>
        <end position="282"/>
    </location>
</feature>
<feature type="region of interest" description="Disordered" evidence="1">
    <location>
        <begin position="14"/>
        <end position="44"/>
    </location>
</feature>
<proteinExistence type="predicted"/>
<evidence type="ECO:0000313" key="3">
    <source>
        <dbReference type="EMBL" id="KAF2142973.1"/>
    </source>
</evidence>
<accession>A0A6A6BHQ3</accession>
<dbReference type="RefSeq" id="XP_033398685.1">
    <property type="nucleotide sequence ID" value="XM_033542031.1"/>
</dbReference>
<keyword evidence="4" id="KW-1185">Reference proteome</keyword>
<dbReference type="OrthoDB" id="5338458at2759"/>
<dbReference type="InterPro" id="IPR047092">
    <property type="entry name" value="AFUB_07903/YDR124W-like_hel"/>
</dbReference>
<feature type="region of interest" description="Disordered" evidence="1">
    <location>
        <begin position="523"/>
        <end position="578"/>
    </location>
</feature>
<evidence type="ECO:0000256" key="1">
    <source>
        <dbReference type="SAM" id="MobiDB-lite"/>
    </source>
</evidence>
<gene>
    <name evidence="3" type="ORF">K452DRAFT_297488</name>
</gene>